<name>A0A6I4NZD9_9MICO</name>
<organism evidence="1 2">
    <name type="scientific">Agromyces seonyuensis</name>
    <dbReference type="NCBI Taxonomy" id="2662446"/>
    <lineage>
        <taxon>Bacteria</taxon>
        <taxon>Bacillati</taxon>
        <taxon>Actinomycetota</taxon>
        <taxon>Actinomycetes</taxon>
        <taxon>Micrococcales</taxon>
        <taxon>Microbacteriaceae</taxon>
        <taxon>Agromyces</taxon>
    </lineage>
</organism>
<dbReference type="EMBL" id="WSTA01000073">
    <property type="protein sequence ID" value="MWB99683.1"/>
    <property type="molecule type" value="Genomic_DNA"/>
</dbReference>
<evidence type="ECO:0000313" key="1">
    <source>
        <dbReference type="EMBL" id="MWB99683.1"/>
    </source>
</evidence>
<evidence type="ECO:0000313" key="2">
    <source>
        <dbReference type="Proteomes" id="UP000438182"/>
    </source>
</evidence>
<proteinExistence type="predicted"/>
<keyword evidence="2" id="KW-1185">Reference proteome</keyword>
<sequence>MTNAAGWVLRPDEIRASAIFTDQSRLVRVRLWAPCPDSTWALGFALVRGDQNERRLRLRLLAEGGDPATTRSARGVRREAEAIVECRSAREVVVELPDGTETVVPVSEPAGRRRVPLAAG</sequence>
<gene>
    <name evidence="1" type="ORF">GB864_14115</name>
</gene>
<dbReference type="AlphaFoldDB" id="A0A6I4NZD9"/>
<dbReference type="Proteomes" id="UP000438182">
    <property type="component" value="Unassembled WGS sequence"/>
</dbReference>
<accession>A0A6I4NZD9</accession>
<dbReference type="RefSeq" id="WP_160426156.1">
    <property type="nucleotide sequence ID" value="NZ_WSTA01000073.1"/>
</dbReference>
<comment type="caution">
    <text evidence="1">The sequence shown here is derived from an EMBL/GenBank/DDBJ whole genome shotgun (WGS) entry which is preliminary data.</text>
</comment>
<reference evidence="1 2" key="1">
    <citation type="submission" date="2019-12" db="EMBL/GenBank/DDBJ databases">
        <authorList>
            <person name="Kim Y.S."/>
        </authorList>
    </citation>
    <scope>NUCLEOTIDE SEQUENCE [LARGE SCALE GENOMIC DNA]</scope>
    <source>
        <strain evidence="1 2">MMS17-SY077</strain>
    </source>
</reference>
<protein>
    <submittedName>
        <fullName evidence="1">Uncharacterized protein</fullName>
    </submittedName>
</protein>